<feature type="region of interest" description="Disordered" evidence="1">
    <location>
        <begin position="86"/>
        <end position="236"/>
    </location>
</feature>
<feature type="compositionally biased region" description="Acidic residues" evidence="1">
    <location>
        <begin position="105"/>
        <end position="119"/>
    </location>
</feature>
<feature type="region of interest" description="Disordered" evidence="1">
    <location>
        <begin position="1"/>
        <end position="36"/>
    </location>
</feature>
<feature type="compositionally biased region" description="Basic and acidic residues" evidence="1">
    <location>
        <begin position="173"/>
        <end position="192"/>
    </location>
</feature>
<evidence type="ECO:0000313" key="4">
    <source>
        <dbReference type="Proteomes" id="UP000033187"/>
    </source>
</evidence>
<dbReference type="AlphaFoldDB" id="A0A0D6JCV3"/>
<evidence type="ECO:0000256" key="1">
    <source>
        <dbReference type="SAM" id="MobiDB-lite"/>
    </source>
</evidence>
<protein>
    <recommendedName>
        <fullName evidence="2">DUF4167 domain-containing protein</fullName>
    </recommendedName>
</protein>
<organism evidence="3 4">
    <name type="scientific">Candidatus Filomicrobium marinum</name>
    <dbReference type="NCBI Taxonomy" id="1608628"/>
    <lineage>
        <taxon>Bacteria</taxon>
        <taxon>Pseudomonadati</taxon>
        <taxon>Pseudomonadota</taxon>
        <taxon>Alphaproteobacteria</taxon>
        <taxon>Hyphomicrobiales</taxon>
        <taxon>Hyphomicrobiaceae</taxon>
        <taxon>Filomicrobium</taxon>
    </lineage>
</organism>
<gene>
    <name evidence="3" type="ORF">YBN1229_v1_1257</name>
</gene>
<feature type="compositionally biased region" description="Low complexity" evidence="1">
    <location>
        <begin position="218"/>
        <end position="236"/>
    </location>
</feature>
<feature type="domain" description="DUF4167" evidence="2">
    <location>
        <begin position="7"/>
        <end position="82"/>
    </location>
</feature>
<proteinExistence type="predicted"/>
<name>A0A0D6JCV3_9HYPH</name>
<dbReference type="RefSeq" id="WP_052743732.1">
    <property type="nucleotide sequence ID" value="NZ_LN829118.1"/>
</dbReference>
<dbReference type="OrthoDB" id="9816310at2"/>
<evidence type="ECO:0000313" key="3">
    <source>
        <dbReference type="EMBL" id="CPR17449.1"/>
    </source>
</evidence>
<reference evidence="4" key="1">
    <citation type="submission" date="2015-02" db="EMBL/GenBank/DDBJ databases">
        <authorList>
            <person name="Chooi Y.-H."/>
        </authorList>
    </citation>
    <scope>NUCLEOTIDE SEQUENCE [LARGE SCALE GENOMIC DNA]</scope>
    <source>
        <strain evidence="4">strain Y</strain>
    </source>
</reference>
<dbReference type="EMBL" id="LN829119">
    <property type="protein sequence ID" value="CPR17449.1"/>
    <property type="molecule type" value="Genomic_DNA"/>
</dbReference>
<feature type="compositionally biased region" description="Polar residues" evidence="1">
    <location>
        <begin position="86"/>
        <end position="97"/>
    </location>
</feature>
<dbReference type="KEGG" id="fiy:BN1229_v1_1257"/>
<sequence>MRQGQQQNRRGRGRNRKGQSPLTRSFESNGPDVKIRGTPAHIAEKYMALARDSMSSGDPVLAENYLQHAEHYNRIIMAFREQQSPNANDVVNGNNRFRSPVPDQYDNDDVGDEDGEDNPVEANQQAVVQPNDPQPAIAGVTRNERPERAERSERTGEQRPQRDRRNGSNGPRQRSDRSDREPRRRERQRFGESGDQPDFLRRPVRRTRREDTADDAETTAAAPPAETVAAVEESQE</sequence>
<feature type="compositionally biased region" description="Basic and acidic residues" evidence="1">
    <location>
        <begin position="142"/>
        <end position="166"/>
    </location>
</feature>
<dbReference type="KEGG" id="fil:BN1229_v1_1259"/>
<keyword evidence="4" id="KW-1185">Reference proteome</keyword>
<dbReference type="Proteomes" id="UP000033187">
    <property type="component" value="Chromosome 1"/>
</dbReference>
<evidence type="ECO:0000259" key="2">
    <source>
        <dbReference type="Pfam" id="PF13763"/>
    </source>
</evidence>
<dbReference type="Pfam" id="PF13763">
    <property type="entry name" value="DUF4167"/>
    <property type="match status" value="1"/>
</dbReference>
<dbReference type="InterPro" id="IPR025430">
    <property type="entry name" value="DUF4167"/>
</dbReference>
<accession>A0A0D6JCV3</accession>